<protein>
    <recommendedName>
        <fullName evidence="5">Nucleoporin NUP205</fullName>
    </recommendedName>
</protein>
<dbReference type="Proteomes" id="UP000220158">
    <property type="component" value="Chromosome 11"/>
</dbReference>
<feature type="region of interest" description="Disordered" evidence="2">
    <location>
        <begin position="149"/>
        <end position="168"/>
    </location>
</feature>
<gene>
    <name evidence="3" type="ORF">PRELSG_1106300</name>
</gene>
<reference evidence="3 4" key="1">
    <citation type="submission" date="2015-04" db="EMBL/GenBank/DDBJ databases">
        <authorList>
            <consortium name="Pathogen Informatics"/>
        </authorList>
    </citation>
    <scope>NUCLEOTIDE SEQUENCE [LARGE SCALE GENOMIC DNA]</scope>
    <source>
        <strain evidence="3 4">SGS1</strain>
    </source>
</reference>
<organism evidence="3 4">
    <name type="scientific">Plasmodium relictum</name>
    <dbReference type="NCBI Taxonomy" id="85471"/>
    <lineage>
        <taxon>Eukaryota</taxon>
        <taxon>Sar</taxon>
        <taxon>Alveolata</taxon>
        <taxon>Apicomplexa</taxon>
        <taxon>Aconoidasida</taxon>
        <taxon>Haemosporida</taxon>
        <taxon>Plasmodiidae</taxon>
        <taxon>Plasmodium</taxon>
        <taxon>Plasmodium (Haemamoeba)</taxon>
    </lineage>
</organism>
<accession>A0A1J1H7E8</accession>
<dbReference type="OrthoDB" id="378784at2759"/>
<evidence type="ECO:0000313" key="3">
    <source>
        <dbReference type="EMBL" id="CRH00716.1"/>
    </source>
</evidence>
<proteinExistence type="predicted"/>
<dbReference type="KEGG" id="prel:PRELSG_1106300"/>
<sequence length="1642" mass="189286">MDIDNNSLSFYNLKKYEDHLNNSNKNVSDRKSKHRNGNKKKQREKNNLNVNDVSYQNNINNSNQSFVSFSDESSYLSSFCNNDIFDDNSDPLNGHGKLINNFPYNSDCSDNELSENAYYKEQKENYINNILNENKCNCYENEHYLQHNKTTEKKTHKTKNVQKKNRKNSFTFNNNINSIPLTQENNIDIKIARNVDNIDNKNSLYDKEDNNNVNNKISNNRNDSYDKNNCESNNDEDLYSVISGSEYDNEIIANTHKFNGCGNINNNSINKIAVENSIKLVEKTMNSNNMNLMKENKSIDELGHIQNNKNIKNIQKSVLTNFDVSKDKIKDNNLIIKNNYEFKELITSTINLCYPKIKNENDSEDILKNMEKLSKIVIADDKKKEILNNDEIENTNSLYDEVDNILDNRNKMYIEERNKFLLKKKEVANADNLDNKKIEEDTNKISNENLNSNKATCEKIRGTVENIEKENNNEKLDNFMYYLNHHMIELNENIYKLYNGTCDYTQRNYCTKNIINIVPHLNNIYENKNLCYIKDSPNFNEISKIIPAWKDSFEILNKKALKDTEDMKNILHRMENIKNDLDELNKDLKEDKKEFEKIKFETVEHESLISSFEKKSKIHIKGVLKLDNMSFKLKKIHNIPSNNLNNYTLSEHVNRLLKCIDNSVIDYSQNFNEKNFEILRFQNFDNKFDILTNTDEESCFIMNILNEELKEMILEKKERLQKIIRKTQLYNILDANTYKEHIGNTLNKHNIIINQIKNNIQNKVISLFDMYEKFFKKNIKIIKISDIHVKDYINENVKKSYIIKTFNDTKKNVEKYFMSINFTRNKPIDHPFFIYHCLSEKFVYHFIAFVLDPLSDQNQKNFMQYCSIPGFNSFLFSQQVIKLYRQEEQFTKSDISYDFSSAYSRIMYSDLYDFTHKQVMNNIKEKWNEENQYLIALRNASDDFFKLITSKNKYNNCFSLDSSNGFNLIQHIPDSLTHMCNNYTAICYDNFNNQGTVLGISKNEDINKTNFLSSFLNTSTSNTSNMLNNITSNNLFNQNKSNIFTNNTSNNLFNINNSTTTNNVLNNTSNLFSNNNSSNLFTKNVTANTSNNLFGNTTNNLFKNINNSSNILSNNTNNLFDQSKSNIFANNTSNNLFNINNNIATNNALNSSSNLFSNNNSSNLFTKNVTTNTSNNLFSNTTNNLFNNNSNKNTLFNNNNSISNISNNLQNNFTSPSSSSIFNKSNSTNFFSGSNNNTNGYFNKNSLNISNNLFNNDKNLNNTTSNIFSSFNLQTNTKPNNFANNSIFSTNLNNNSSLSLKDGMFSSTSGGNQFMNNNLFSSTKDLNRQSNNLFYPNNSNNNSMNTSNVNNNIYSAKYRCDNSNNNSLFNNNSIFNNQSTNFSGNNNSNLLSNNNSFSFNNKANVFSNNTLSFSNTNNLSKNNLFNVSSNNLSNNSNNIFSNNSNNNLFNSSNNISTNNIFSNNSGITNSSINNNLSLNNNSLFNSKNSLLSSNNNNNFSSNTSMLNNNSTFLSNNNILQNNNLCTNSLNNKSSSIFSKDNKTANNIFDNRLFQIQDNNYISNSKMDISGKNNFGISSNLSNNNLFQKNSFSVTQNKEGISNFNSSLPNNFNLINNMNPFQKKNEPNFPSFFNSTNNTLFSR</sequence>
<feature type="compositionally biased region" description="Basic residues" evidence="2">
    <location>
        <begin position="31"/>
        <end position="43"/>
    </location>
</feature>
<evidence type="ECO:0008006" key="5">
    <source>
        <dbReference type="Google" id="ProtNLM"/>
    </source>
</evidence>
<dbReference type="VEuPathDB" id="PlasmoDB:PRELSG_1106300"/>
<feature type="region of interest" description="Disordered" evidence="2">
    <location>
        <begin position="20"/>
        <end position="51"/>
    </location>
</feature>
<keyword evidence="1" id="KW-0175">Coiled coil</keyword>
<keyword evidence="4" id="KW-1185">Reference proteome</keyword>
<dbReference type="EMBL" id="LN835306">
    <property type="protein sequence ID" value="CRH00716.1"/>
    <property type="molecule type" value="Genomic_DNA"/>
</dbReference>
<dbReference type="OMA" id="DESCFIM"/>
<evidence type="ECO:0000256" key="1">
    <source>
        <dbReference type="SAM" id="Coils"/>
    </source>
</evidence>
<feature type="compositionally biased region" description="Basic residues" evidence="2">
    <location>
        <begin position="154"/>
        <end position="167"/>
    </location>
</feature>
<evidence type="ECO:0000256" key="2">
    <source>
        <dbReference type="SAM" id="MobiDB-lite"/>
    </source>
</evidence>
<name>A0A1J1H7E8_PLARL</name>
<dbReference type="GeneID" id="39736839"/>
<feature type="compositionally biased region" description="Low complexity" evidence="2">
    <location>
        <begin position="211"/>
        <end position="222"/>
    </location>
</feature>
<feature type="coiled-coil region" evidence="1">
    <location>
        <begin position="567"/>
        <end position="601"/>
    </location>
</feature>
<evidence type="ECO:0000313" key="4">
    <source>
        <dbReference type="Proteomes" id="UP000220158"/>
    </source>
</evidence>
<feature type="region of interest" description="Disordered" evidence="2">
    <location>
        <begin position="203"/>
        <end position="228"/>
    </location>
</feature>
<dbReference type="RefSeq" id="XP_028533719.1">
    <property type="nucleotide sequence ID" value="XM_028677317.1"/>
</dbReference>